<dbReference type="Gene3D" id="3.40.50.1220">
    <property type="entry name" value="TPP-binding domain"/>
    <property type="match status" value="1"/>
</dbReference>
<dbReference type="Gene3D" id="3.40.50.970">
    <property type="match status" value="2"/>
</dbReference>
<dbReference type="GO" id="GO:0005948">
    <property type="term" value="C:acetolactate synthase complex"/>
    <property type="evidence" value="ECO:0007669"/>
    <property type="project" value="TreeGrafter"/>
</dbReference>
<dbReference type="FunFam" id="3.40.50.970:FF:000007">
    <property type="entry name" value="Acetolactate synthase"/>
    <property type="match status" value="1"/>
</dbReference>
<evidence type="ECO:0000313" key="13">
    <source>
        <dbReference type="EMBL" id="HIQ79897.1"/>
    </source>
</evidence>
<keyword evidence="9" id="KW-0479">Metal-binding</keyword>
<dbReference type="Pfam" id="PF00205">
    <property type="entry name" value="TPP_enzyme_M"/>
    <property type="match status" value="1"/>
</dbReference>
<feature type="domain" description="Thiamine pyrophosphate enzyme N-terminal TPP-binding" evidence="12">
    <location>
        <begin position="3"/>
        <end position="115"/>
    </location>
</feature>
<comment type="cofactor">
    <cofactor evidence="9">
        <name>Mg(2+)</name>
        <dbReference type="ChEBI" id="CHEBI:18420"/>
    </cofactor>
    <text evidence="9">Binds 1 Mg(2+) ion per subunit.</text>
</comment>
<dbReference type="GO" id="GO:0030976">
    <property type="term" value="F:thiamine pyrophosphate binding"/>
    <property type="evidence" value="ECO:0007669"/>
    <property type="project" value="UniProtKB-UniRule"/>
</dbReference>
<keyword evidence="6 9" id="KW-0786">Thiamine pyrophosphate</keyword>
<dbReference type="InterPro" id="IPR012000">
    <property type="entry name" value="Thiamin_PyroP_enz_cen_dom"/>
</dbReference>
<keyword evidence="5 9" id="KW-0028">Amino-acid biosynthesis</keyword>
<comment type="pathway">
    <text evidence="2 9">Amino-acid biosynthesis; L-valine biosynthesis; L-valine from pyruvate: step 1/4.</text>
</comment>
<feature type="domain" description="Thiamine pyrophosphate enzyme TPP-binding" evidence="11">
    <location>
        <begin position="384"/>
        <end position="531"/>
    </location>
</feature>
<evidence type="ECO:0000256" key="8">
    <source>
        <dbReference type="ARBA" id="ARBA00048670"/>
    </source>
</evidence>
<comment type="cofactor">
    <cofactor evidence="9">
        <name>thiamine diphosphate</name>
        <dbReference type="ChEBI" id="CHEBI:58937"/>
    </cofactor>
    <text evidence="9">Binds 1 thiamine pyrophosphate per subunit.</text>
</comment>
<dbReference type="InterPro" id="IPR029061">
    <property type="entry name" value="THDP-binding"/>
</dbReference>
<evidence type="ECO:0000256" key="3">
    <source>
        <dbReference type="ARBA" id="ARBA00007812"/>
    </source>
</evidence>
<dbReference type="Pfam" id="PF02776">
    <property type="entry name" value="TPP_enzyme_N"/>
    <property type="match status" value="1"/>
</dbReference>
<evidence type="ECO:0000313" key="14">
    <source>
        <dbReference type="Proteomes" id="UP000886787"/>
    </source>
</evidence>
<dbReference type="Pfam" id="PF02775">
    <property type="entry name" value="TPP_enzyme_C"/>
    <property type="match status" value="1"/>
</dbReference>
<evidence type="ECO:0000256" key="2">
    <source>
        <dbReference type="ARBA" id="ARBA00005025"/>
    </source>
</evidence>
<keyword evidence="9 13" id="KW-0808">Transferase</keyword>
<feature type="domain" description="Thiamine pyrophosphate enzyme central" evidence="10">
    <location>
        <begin position="192"/>
        <end position="327"/>
    </location>
</feature>
<comment type="similarity">
    <text evidence="3 9">Belongs to the TPP enzyme family.</text>
</comment>
<dbReference type="InterPro" id="IPR012001">
    <property type="entry name" value="Thiamin_PyroP_enz_TPP-bd_dom"/>
</dbReference>
<comment type="pathway">
    <text evidence="1 9">Amino-acid biosynthesis; L-isoleucine biosynthesis; L-isoleucine from 2-oxobutanoate: step 1/4.</text>
</comment>
<dbReference type="NCBIfam" id="TIGR00118">
    <property type="entry name" value="acolac_lg"/>
    <property type="match status" value="1"/>
</dbReference>
<dbReference type="CDD" id="cd07035">
    <property type="entry name" value="TPP_PYR_POX_like"/>
    <property type="match status" value="1"/>
</dbReference>
<accession>A0A9D1CTI0</accession>
<dbReference type="InterPro" id="IPR011766">
    <property type="entry name" value="TPP_enzyme_TPP-bd"/>
</dbReference>
<dbReference type="SUPFAM" id="SSF52467">
    <property type="entry name" value="DHS-like NAD/FAD-binding domain"/>
    <property type="match status" value="1"/>
</dbReference>
<reference evidence="13" key="2">
    <citation type="journal article" date="2021" name="PeerJ">
        <title>Extensive microbial diversity within the chicken gut microbiome revealed by metagenomics and culture.</title>
        <authorList>
            <person name="Gilroy R."/>
            <person name="Ravi A."/>
            <person name="Getino M."/>
            <person name="Pursley I."/>
            <person name="Horton D.L."/>
            <person name="Alikhan N.F."/>
            <person name="Baker D."/>
            <person name="Gharbi K."/>
            <person name="Hall N."/>
            <person name="Watson M."/>
            <person name="Adriaenssens E.M."/>
            <person name="Foster-Nyarko E."/>
            <person name="Jarju S."/>
            <person name="Secka A."/>
            <person name="Antonio M."/>
            <person name="Oren A."/>
            <person name="Chaudhuri R.R."/>
            <person name="La Ragione R."/>
            <person name="Hildebrand F."/>
            <person name="Pallen M.J."/>
        </authorList>
    </citation>
    <scope>NUCLEOTIDE SEQUENCE</scope>
    <source>
        <strain evidence="13">ChiSjej1B19-3389</strain>
    </source>
</reference>
<comment type="caution">
    <text evidence="13">The sequence shown here is derived from an EMBL/GenBank/DDBJ whole genome shotgun (WGS) entry which is preliminary data.</text>
</comment>
<sequence length="541" mass="58676">MISGADIMVKCLENEDVSIVFGYPGAAICPFYDSLFQSSIRHILVRQEQNSVHAASGYARATGKPGVCVATSGPGATNLITGIATAYIDSIPIIAITGQVRSDLLGRDVFQEADITGACEPFVKHSYLVKHTEDLPRVFKEAFHIASTGRPGPVLIDIPIDIQQNKLESFTYPEKAEIVGYKPSTKGHAIQIQKAARLIRNSVRPVICAGGGVLSSGIKLKLVAFAEKTGIPVVSTMMGIGVMPSEHNQYLGMLGSYGKGAANRAIHEADLILVCGARLGDRAVASPDQVTERSKIIHIDIDPAEIGKNIKTTIPIVGDMKNVIDKLVEETGDYHIPKHWEDTVQRWKKELFRTPVQFEGFVEPRSFVADLSAMLPSKAILVADVGQNQIWCANNFRIKEGRFLTTGGMGTMGYSIPAAIGAKLARPSREVVVICGDGAFQMSMNELGTIAQNSLNIKIIVMRNTRLGMVRELQKNIYGGRYAATFLDENTPDFLKIADAYQLPSAMVNSNEDALRAAQEMLAHNGSYMLVCNVSPETPSI</sequence>
<dbReference type="EMBL" id="DVFW01000007">
    <property type="protein sequence ID" value="HIQ79897.1"/>
    <property type="molecule type" value="Genomic_DNA"/>
</dbReference>
<dbReference type="InterPro" id="IPR000399">
    <property type="entry name" value="TPP-bd_CS"/>
</dbReference>
<proteinExistence type="inferred from homology"/>
<dbReference type="GO" id="GO:0050660">
    <property type="term" value="F:flavin adenine dinucleotide binding"/>
    <property type="evidence" value="ECO:0007669"/>
    <property type="project" value="InterPro"/>
</dbReference>
<dbReference type="PROSITE" id="PS00187">
    <property type="entry name" value="TPP_ENZYMES"/>
    <property type="match status" value="1"/>
</dbReference>
<dbReference type="SUPFAM" id="SSF52518">
    <property type="entry name" value="Thiamin diphosphate-binding fold (THDP-binding)"/>
    <property type="match status" value="2"/>
</dbReference>
<evidence type="ECO:0000256" key="5">
    <source>
        <dbReference type="ARBA" id="ARBA00022605"/>
    </source>
</evidence>
<evidence type="ECO:0000256" key="4">
    <source>
        <dbReference type="ARBA" id="ARBA00013145"/>
    </source>
</evidence>
<dbReference type="Proteomes" id="UP000886787">
    <property type="component" value="Unassembled WGS sequence"/>
</dbReference>
<dbReference type="GO" id="GO:0000287">
    <property type="term" value="F:magnesium ion binding"/>
    <property type="evidence" value="ECO:0007669"/>
    <property type="project" value="UniProtKB-UniRule"/>
</dbReference>
<keyword evidence="9" id="KW-0460">Magnesium</keyword>
<dbReference type="EC" id="2.2.1.6" evidence="4 9"/>
<evidence type="ECO:0000256" key="6">
    <source>
        <dbReference type="ARBA" id="ARBA00023052"/>
    </source>
</evidence>
<comment type="catalytic activity">
    <reaction evidence="8 9">
        <text>2 pyruvate + H(+) = (2S)-2-acetolactate + CO2</text>
        <dbReference type="Rhea" id="RHEA:25249"/>
        <dbReference type="ChEBI" id="CHEBI:15361"/>
        <dbReference type="ChEBI" id="CHEBI:15378"/>
        <dbReference type="ChEBI" id="CHEBI:16526"/>
        <dbReference type="ChEBI" id="CHEBI:58476"/>
        <dbReference type="EC" id="2.2.1.6"/>
    </reaction>
</comment>
<reference evidence="13" key="1">
    <citation type="submission" date="2020-10" db="EMBL/GenBank/DDBJ databases">
        <authorList>
            <person name="Gilroy R."/>
        </authorList>
    </citation>
    <scope>NUCLEOTIDE SEQUENCE</scope>
    <source>
        <strain evidence="13">ChiSjej1B19-3389</strain>
    </source>
</reference>
<dbReference type="InterPro" id="IPR045229">
    <property type="entry name" value="TPP_enz"/>
</dbReference>
<protein>
    <recommendedName>
        <fullName evidence="4 9">Acetolactate synthase</fullName>
        <ecNumber evidence="4 9">2.2.1.6</ecNumber>
    </recommendedName>
</protein>
<evidence type="ECO:0000256" key="7">
    <source>
        <dbReference type="ARBA" id="ARBA00023304"/>
    </source>
</evidence>
<keyword evidence="7 9" id="KW-0100">Branched-chain amino acid biosynthesis</keyword>
<name>A0A9D1CTI0_9FIRM</name>
<evidence type="ECO:0000259" key="12">
    <source>
        <dbReference type="Pfam" id="PF02776"/>
    </source>
</evidence>
<evidence type="ECO:0000256" key="9">
    <source>
        <dbReference type="RuleBase" id="RU003591"/>
    </source>
</evidence>
<evidence type="ECO:0000256" key="1">
    <source>
        <dbReference type="ARBA" id="ARBA00004974"/>
    </source>
</evidence>
<dbReference type="AlphaFoldDB" id="A0A9D1CTI0"/>
<dbReference type="InterPro" id="IPR029035">
    <property type="entry name" value="DHS-like_NAD/FAD-binding_dom"/>
</dbReference>
<dbReference type="InterPro" id="IPR012846">
    <property type="entry name" value="Acetolactate_synth_lsu"/>
</dbReference>
<evidence type="ECO:0000259" key="10">
    <source>
        <dbReference type="Pfam" id="PF00205"/>
    </source>
</evidence>
<dbReference type="GO" id="GO:0003984">
    <property type="term" value="F:acetolactate synthase activity"/>
    <property type="evidence" value="ECO:0007669"/>
    <property type="project" value="UniProtKB-EC"/>
</dbReference>
<dbReference type="GO" id="GO:0009099">
    <property type="term" value="P:L-valine biosynthetic process"/>
    <property type="evidence" value="ECO:0007669"/>
    <property type="project" value="TreeGrafter"/>
</dbReference>
<gene>
    <name evidence="13" type="primary">ilvB</name>
    <name evidence="13" type="ORF">IAD32_01270</name>
</gene>
<dbReference type="PANTHER" id="PTHR18968">
    <property type="entry name" value="THIAMINE PYROPHOSPHATE ENZYMES"/>
    <property type="match status" value="1"/>
</dbReference>
<dbReference type="FunFam" id="3.40.50.1220:FF:000008">
    <property type="entry name" value="Acetolactate synthase"/>
    <property type="match status" value="1"/>
</dbReference>
<evidence type="ECO:0000259" key="11">
    <source>
        <dbReference type="Pfam" id="PF02775"/>
    </source>
</evidence>
<dbReference type="GO" id="GO:0009097">
    <property type="term" value="P:isoleucine biosynthetic process"/>
    <property type="evidence" value="ECO:0007669"/>
    <property type="project" value="TreeGrafter"/>
</dbReference>
<organism evidence="13 14">
    <name type="scientific">Candidatus Scatavimonas merdigallinarum</name>
    <dbReference type="NCBI Taxonomy" id="2840914"/>
    <lineage>
        <taxon>Bacteria</taxon>
        <taxon>Bacillati</taxon>
        <taxon>Bacillota</taxon>
        <taxon>Clostridia</taxon>
        <taxon>Eubacteriales</taxon>
        <taxon>Oscillospiraceae</taxon>
        <taxon>Oscillospiraceae incertae sedis</taxon>
        <taxon>Candidatus Scatavimonas</taxon>
    </lineage>
</organism>
<dbReference type="PANTHER" id="PTHR18968:SF13">
    <property type="entry name" value="ACETOLACTATE SYNTHASE CATALYTIC SUBUNIT, MITOCHONDRIAL"/>
    <property type="match status" value="1"/>
</dbReference>